<dbReference type="Pfam" id="PF00646">
    <property type="entry name" value="F-box"/>
    <property type="match status" value="1"/>
</dbReference>
<gene>
    <name evidence="2" type="ORF">H5410_055282</name>
</gene>
<keyword evidence="3" id="KW-1185">Reference proteome</keyword>
<name>A0A9J5WIW0_SOLCO</name>
<dbReference type="SUPFAM" id="SSF81383">
    <property type="entry name" value="F-box domain"/>
    <property type="match status" value="1"/>
</dbReference>
<dbReference type="PANTHER" id="PTHR31639:SF333">
    <property type="entry name" value="F-BOX DOMAIN, FBD DOMAIN, LEUCINE-RICH REPEAT DOMAIN, L DOMAIN-LIKE PROTEIN-RELATED"/>
    <property type="match status" value="1"/>
</dbReference>
<evidence type="ECO:0000313" key="3">
    <source>
        <dbReference type="Proteomes" id="UP000824120"/>
    </source>
</evidence>
<accession>A0A9J5WIW0</accession>
<dbReference type="AlphaFoldDB" id="A0A9J5WIW0"/>
<comment type="caution">
    <text evidence="2">The sequence shown here is derived from an EMBL/GenBank/DDBJ whole genome shotgun (WGS) entry which is preliminary data.</text>
</comment>
<protein>
    <recommendedName>
        <fullName evidence="1">F-box domain-containing protein</fullName>
    </recommendedName>
</protein>
<feature type="domain" description="F-box" evidence="1">
    <location>
        <begin position="43"/>
        <end position="91"/>
    </location>
</feature>
<reference evidence="2 3" key="1">
    <citation type="submission" date="2020-09" db="EMBL/GenBank/DDBJ databases">
        <title>De no assembly of potato wild relative species, Solanum commersonii.</title>
        <authorList>
            <person name="Cho K."/>
        </authorList>
    </citation>
    <scope>NUCLEOTIDE SEQUENCE [LARGE SCALE GENOMIC DNA]</scope>
    <source>
        <strain evidence="2">LZ3.2</strain>
        <tissue evidence="2">Leaf</tissue>
    </source>
</reference>
<dbReference type="OrthoDB" id="1722980at2759"/>
<dbReference type="EMBL" id="JACXVP010000011">
    <property type="protein sequence ID" value="KAG5575148.1"/>
    <property type="molecule type" value="Genomic_DNA"/>
</dbReference>
<dbReference type="SUPFAM" id="SSF52047">
    <property type="entry name" value="RNI-like"/>
    <property type="match status" value="1"/>
</dbReference>
<sequence length="279" mass="31599">MKEKARGSSLGKLGFHSSSSQELNKKVNRVTCIIKIAAEMDNEDRISYLPRDIIDRIFKLLSVEDAARTSILSTEWKYIWATVPNLVLDKLFCNKLALRSRYILKQTIDEILLQHIGNTLKFDLDISEVELSLCPNIDGWILYATKNSVKELKLTMPNDSTYKVPSYIFNCPTMTKLKLFNCVVKLPKSFLGFQKLTILFLENCNGTQYLNIISAGLELKIIQCLLKDLTLEKLLLSLTTLEILLLSSFELEVNNSSDIVEAVLKYIDTPTCSCVCVGK</sequence>
<evidence type="ECO:0000259" key="1">
    <source>
        <dbReference type="PROSITE" id="PS50181"/>
    </source>
</evidence>
<dbReference type="Gene3D" id="3.80.10.10">
    <property type="entry name" value="Ribonuclease Inhibitor"/>
    <property type="match status" value="1"/>
</dbReference>
<dbReference type="PANTHER" id="PTHR31639">
    <property type="entry name" value="F-BOX PROTEIN-LIKE"/>
    <property type="match status" value="1"/>
</dbReference>
<dbReference type="InterPro" id="IPR001810">
    <property type="entry name" value="F-box_dom"/>
</dbReference>
<organism evidence="2 3">
    <name type="scientific">Solanum commersonii</name>
    <name type="common">Commerson's wild potato</name>
    <name type="synonym">Commerson's nightshade</name>
    <dbReference type="NCBI Taxonomy" id="4109"/>
    <lineage>
        <taxon>Eukaryota</taxon>
        <taxon>Viridiplantae</taxon>
        <taxon>Streptophyta</taxon>
        <taxon>Embryophyta</taxon>
        <taxon>Tracheophyta</taxon>
        <taxon>Spermatophyta</taxon>
        <taxon>Magnoliopsida</taxon>
        <taxon>eudicotyledons</taxon>
        <taxon>Gunneridae</taxon>
        <taxon>Pentapetalae</taxon>
        <taxon>asterids</taxon>
        <taxon>lamiids</taxon>
        <taxon>Solanales</taxon>
        <taxon>Solanaceae</taxon>
        <taxon>Solanoideae</taxon>
        <taxon>Solaneae</taxon>
        <taxon>Solanum</taxon>
    </lineage>
</organism>
<proteinExistence type="predicted"/>
<dbReference type="PROSITE" id="PS50181">
    <property type="entry name" value="FBOX"/>
    <property type="match status" value="1"/>
</dbReference>
<evidence type="ECO:0000313" key="2">
    <source>
        <dbReference type="EMBL" id="KAG5575148.1"/>
    </source>
</evidence>
<dbReference type="InterPro" id="IPR032675">
    <property type="entry name" value="LRR_dom_sf"/>
</dbReference>
<dbReference type="Proteomes" id="UP000824120">
    <property type="component" value="Chromosome 11"/>
</dbReference>
<dbReference type="InterPro" id="IPR036047">
    <property type="entry name" value="F-box-like_dom_sf"/>
</dbReference>